<keyword evidence="3 6" id="KW-0812">Transmembrane</keyword>
<evidence type="ECO:0000256" key="3">
    <source>
        <dbReference type="ARBA" id="ARBA00022692"/>
    </source>
</evidence>
<evidence type="ECO:0000313" key="9">
    <source>
        <dbReference type="Proteomes" id="UP001496674"/>
    </source>
</evidence>
<keyword evidence="9" id="KW-1185">Reference proteome</keyword>
<dbReference type="EMBL" id="AP028055">
    <property type="protein sequence ID" value="BEG98200.1"/>
    <property type="molecule type" value="Genomic_DNA"/>
</dbReference>
<accession>A0ABM8IE02</accession>
<keyword evidence="7" id="KW-0732">Signal</keyword>
<evidence type="ECO:0000256" key="1">
    <source>
        <dbReference type="ARBA" id="ARBA00004236"/>
    </source>
</evidence>
<dbReference type="Proteomes" id="UP001496674">
    <property type="component" value="Chromosome"/>
</dbReference>
<keyword evidence="2" id="KW-1003">Cell membrane</keyword>
<feature type="transmembrane region" description="Helical" evidence="6">
    <location>
        <begin position="32"/>
        <end position="54"/>
    </location>
</feature>
<organism evidence="8 9">
    <name type="scientific">Bacteroides sedimenti</name>
    <dbReference type="NCBI Taxonomy" id="2136147"/>
    <lineage>
        <taxon>Bacteria</taxon>
        <taxon>Pseudomonadati</taxon>
        <taxon>Bacteroidota</taxon>
        <taxon>Bacteroidia</taxon>
        <taxon>Bacteroidales</taxon>
        <taxon>Bacteroidaceae</taxon>
        <taxon>Bacteroides</taxon>
    </lineage>
</organism>
<feature type="chain" id="PRO_5047395342" evidence="7">
    <location>
        <begin position="23"/>
        <end position="142"/>
    </location>
</feature>
<evidence type="ECO:0000256" key="6">
    <source>
        <dbReference type="SAM" id="Phobius"/>
    </source>
</evidence>
<name>A0ABM8IE02_9BACE</name>
<evidence type="ECO:0000256" key="5">
    <source>
        <dbReference type="ARBA" id="ARBA00023136"/>
    </source>
</evidence>
<comment type="subcellular location">
    <subcellularLocation>
        <location evidence="1">Cell membrane</location>
    </subcellularLocation>
</comment>
<reference evidence="8 9" key="1">
    <citation type="submission" date="2023-04" db="EMBL/GenBank/DDBJ databases">
        <title>Draft genome sequence of acteroides sedimenti strain YN3PY1.</title>
        <authorList>
            <person name="Yoshida N."/>
        </authorList>
    </citation>
    <scope>NUCLEOTIDE SEQUENCE [LARGE SCALE GENOMIC DNA]</scope>
    <source>
        <strain evidence="8 9">YN3PY1</strain>
    </source>
</reference>
<protein>
    <submittedName>
        <fullName evidence="8">Uncharacterized protein</fullName>
    </submittedName>
</protein>
<proteinExistence type="predicted"/>
<keyword evidence="4 6" id="KW-1133">Transmembrane helix</keyword>
<evidence type="ECO:0000256" key="2">
    <source>
        <dbReference type="ARBA" id="ARBA00022475"/>
    </source>
</evidence>
<dbReference type="Pfam" id="PF04277">
    <property type="entry name" value="OAD_gamma"/>
    <property type="match status" value="1"/>
</dbReference>
<evidence type="ECO:0000256" key="7">
    <source>
        <dbReference type="SAM" id="SignalP"/>
    </source>
</evidence>
<dbReference type="InterPro" id="IPR005899">
    <property type="entry name" value="Na_pump_deCOase"/>
</dbReference>
<feature type="signal peptide" evidence="7">
    <location>
        <begin position="1"/>
        <end position="22"/>
    </location>
</feature>
<evidence type="ECO:0000256" key="4">
    <source>
        <dbReference type="ARBA" id="ARBA00022989"/>
    </source>
</evidence>
<gene>
    <name evidence="8" type="ORF">BSYN_04650</name>
</gene>
<evidence type="ECO:0000313" key="8">
    <source>
        <dbReference type="EMBL" id="BEG98200.1"/>
    </source>
</evidence>
<sequence>MNKLNKGVLIITLLAGSIGANAQNFRQDDSAGIGMTIIAMVAIFLGLILLYLVFKIIADVAVKLSKKNAMKAQGITDKNVAKEKAIGSESGEVFAAIAMALHEFQDNVHDVEDTVLTINKVKRNYSPWSSKIYTLTETPRRR</sequence>
<keyword evidence="5 6" id="KW-0472">Membrane</keyword>